<dbReference type="Proteomes" id="UP000504606">
    <property type="component" value="Unplaced"/>
</dbReference>
<comment type="caution">
    <text evidence="2">Lacks conserved residue(s) required for the propagation of feature annotation.</text>
</comment>
<dbReference type="CDD" id="cd00054">
    <property type="entry name" value="EGF_CA"/>
    <property type="match status" value="1"/>
</dbReference>
<dbReference type="GO" id="GO:0009653">
    <property type="term" value="P:anatomical structure morphogenesis"/>
    <property type="evidence" value="ECO:0007669"/>
    <property type="project" value="UniProtKB-ARBA"/>
</dbReference>
<sequence>MSSTPGLVGAVQRLMVNGHAFASLGALAAHLPRYRGPPCESAGNASHAAPACAHGGLCLPLLNTFACRCQPGFTGTHCHQRDTSVNGTLSLTARAVKFSGDTFLHFRGPKPQSSSNLTAAMSGSVFNGSAEVDGSSYEEAEEGSGGGGEGEWEDADDKEVDDDHVGDEDDEEEVAPPDDPEWRRAGRRISRYTVVFRTASQGGLLLWAGRGRTLHADYLAVAVVQGYPQLSFNLGSQRGMLTIQSKVSERGPSPRGRGRPEAPPLRRARRAASYTTHAWLARGPSPQKISV</sequence>
<feature type="domain" description="EGF-like" evidence="4">
    <location>
        <begin position="44"/>
        <end position="79"/>
    </location>
</feature>
<dbReference type="SUPFAM" id="SSF49899">
    <property type="entry name" value="Concanavalin A-like lectins/glucanases"/>
    <property type="match status" value="1"/>
</dbReference>
<feature type="compositionally biased region" description="Acidic residues" evidence="3">
    <location>
        <begin position="150"/>
        <end position="179"/>
    </location>
</feature>
<dbReference type="Gene3D" id="2.10.25.10">
    <property type="entry name" value="Laminin"/>
    <property type="match status" value="1"/>
</dbReference>
<dbReference type="AlphaFoldDB" id="A0A9C6XVQ2"/>
<dbReference type="SMART" id="SM00179">
    <property type="entry name" value="EGF_CA"/>
    <property type="match status" value="1"/>
</dbReference>
<evidence type="ECO:0000256" key="1">
    <source>
        <dbReference type="ARBA" id="ARBA00023157"/>
    </source>
</evidence>
<dbReference type="PROSITE" id="PS01186">
    <property type="entry name" value="EGF_2"/>
    <property type="match status" value="1"/>
</dbReference>
<organism evidence="5 6">
    <name type="scientific">Frankliniella occidentalis</name>
    <name type="common">Western flower thrips</name>
    <name type="synonym">Euthrips occidentalis</name>
    <dbReference type="NCBI Taxonomy" id="133901"/>
    <lineage>
        <taxon>Eukaryota</taxon>
        <taxon>Metazoa</taxon>
        <taxon>Ecdysozoa</taxon>
        <taxon>Arthropoda</taxon>
        <taxon>Hexapoda</taxon>
        <taxon>Insecta</taxon>
        <taxon>Pterygota</taxon>
        <taxon>Neoptera</taxon>
        <taxon>Paraneoptera</taxon>
        <taxon>Thysanoptera</taxon>
        <taxon>Terebrantia</taxon>
        <taxon>Thripoidea</taxon>
        <taxon>Thripidae</taxon>
        <taxon>Frankliniella</taxon>
    </lineage>
</organism>
<dbReference type="SMART" id="SM00181">
    <property type="entry name" value="EGF"/>
    <property type="match status" value="1"/>
</dbReference>
<dbReference type="Gene3D" id="2.60.120.200">
    <property type="match status" value="1"/>
</dbReference>
<dbReference type="PANTHER" id="PTHR15036:SF83">
    <property type="entry name" value="AGRIN"/>
    <property type="match status" value="1"/>
</dbReference>
<accession>A0A9C6XVQ2</accession>
<dbReference type="Pfam" id="PF00054">
    <property type="entry name" value="Laminin_G_1"/>
    <property type="match status" value="1"/>
</dbReference>
<dbReference type="InterPro" id="IPR050372">
    <property type="entry name" value="Neurexin-related_CASP"/>
</dbReference>
<feature type="non-terminal residue" evidence="6">
    <location>
        <position position="291"/>
    </location>
</feature>
<feature type="region of interest" description="Disordered" evidence="3">
    <location>
        <begin position="129"/>
        <end position="182"/>
    </location>
</feature>
<evidence type="ECO:0000256" key="2">
    <source>
        <dbReference type="PROSITE-ProRule" id="PRU00076"/>
    </source>
</evidence>
<dbReference type="KEGG" id="foc:127752124"/>
<dbReference type="PROSITE" id="PS00022">
    <property type="entry name" value="EGF_1"/>
    <property type="match status" value="1"/>
</dbReference>
<keyword evidence="1 2" id="KW-1015">Disulfide bond</keyword>
<dbReference type="GO" id="GO:0005509">
    <property type="term" value="F:calcium ion binding"/>
    <property type="evidence" value="ECO:0007669"/>
    <property type="project" value="InterPro"/>
</dbReference>
<dbReference type="PROSITE" id="PS50026">
    <property type="entry name" value="EGF_3"/>
    <property type="match status" value="1"/>
</dbReference>
<proteinExistence type="predicted"/>
<dbReference type="GO" id="GO:0048513">
    <property type="term" value="P:animal organ development"/>
    <property type="evidence" value="ECO:0007669"/>
    <property type="project" value="UniProtKB-ARBA"/>
</dbReference>
<evidence type="ECO:0000313" key="6">
    <source>
        <dbReference type="RefSeq" id="XP_052132705.1"/>
    </source>
</evidence>
<dbReference type="Pfam" id="PF00008">
    <property type="entry name" value="EGF"/>
    <property type="match status" value="1"/>
</dbReference>
<name>A0A9C6XVQ2_FRAOC</name>
<dbReference type="OrthoDB" id="88467at2759"/>
<dbReference type="CDD" id="cd00110">
    <property type="entry name" value="LamG"/>
    <property type="match status" value="1"/>
</dbReference>
<evidence type="ECO:0000313" key="5">
    <source>
        <dbReference type="Proteomes" id="UP000504606"/>
    </source>
</evidence>
<dbReference type="GeneID" id="127752124"/>
<dbReference type="InterPro" id="IPR000742">
    <property type="entry name" value="EGF"/>
</dbReference>
<dbReference type="InterPro" id="IPR001791">
    <property type="entry name" value="Laminin_G"/>
</dbReference>
<dbReference type="GO" id="GO:0030154">
    <property type="term" value="P:cell differentiation"/>
    <property type="evidence" value="ECO:0007669"/>
    <property type="project" value="UniProtKB-ARBA"/>
</dbReference>
<feature type="disulfide bond" evidence="2">
    <location>
        <begin position="69"/>
        <end position="78"/>
    </location>
</feature>
<protein>
    <submittedName>
        <fullName evidence="6">Agrin-like</fullName>
    </submittedName>
</protein>
<dbReference type="InterPro" id="IPR013320">
    <property type="entry name" value="ConA-like_dom_sf"/>
</dbReference>
<feature type="region of interest" description="Disordered" evidence="3">
    <location>
        <begin position="246"/>
        <end position="277"/>
    </location>
</feature>
<gene>
    <name evidence="6" type="primary">LOC127752124</name>
</gene>
<keyword evidence="5" id="KW-1185">Reference proteome</keyword>
<dbReference type="PANTHER" id="PTHR15036">
    <property type="entry name" value="PIKACHURIN-LIKE PROTEIN"/>
    <property type="match status" value="1"/>
</dbReference>
<dbReference type="InterPro" id="IPR001881">
    <property type="entry name" value="EGF-like_Ca-bd_dom"/>
</dbReference>
<evidence type="ECO:0000256" key="3">
    <source>
        <dbReference type="SAM" id="MobiDB-lite"/>
    </source>
</evidence>
<keyword evidence="2" id="KW-0245">EGF-like domain</keyword>
<reference evidence="6" key="1">
    <citation type="submission" date="2025-08" db="UniProtKB">
        <authorList>
            <consortium name="RefSeq"/>
        </authorList>
    </citation>
    <scope>IDENTIFICATION</scope>
    <source>
        <tissue evidence="6">Whole organism</tissue>
    </source>
</reference>
<dbReference type="RefSeq" id="XP_052132705.1">
    <property type="nucleotide sequence ID" value="XM_052276745.1"/>
</dbReference>
<evidence type="ECO:0000259" key="4">
    <source>
        <dbReference type="PROSITE" id="PS50026"/>
    </source>
</evidence>